<protein>
    <submittedName>
        <fullName evidence="1">Uncharacterized protein</fullName>
    </submittedName>
</protein>
<dbReference type="AlphaFoldDB" id="G3H266"/>
<proteinExistence type="predicted"/>
<sequence>MQSRLASSLQQSCLCLSLKWGVIGMRHHTQLNVSLPKPILLSLGSETERSRREDAAATRAYSWALHPSSDFTETTYSVLTGPVSSQHPRKAFP</sequence>
<evidence type="ECO:0000313" key="2">
    <source>
        <dbReference type="Proteomes" id="UP000001075"/>
    </source>
</evidence>
<reference evidence="2" key="1">
    <citation type="journal article" date="2011" name="Nat. Biotechnol.">
        <title>The genomic sequence of the Chinese hamster ovary (CHO)-K1 cell line.</title>
        <authorList>
            <person name="Xu X."/>
            <person name="Nagarajan H."/>
            <person name="Lewis N.E."/>
            <person name="Pan S."/>
            <person name="Cai Z."/>
            <person name="Liu X."/>
            <person name="Chen W."/>
            <person name="Xie M."/>
            <person name="Wang W."/>
            <person name="Hammond S."/>
            <person name="Andersen M.R."/>
            <person name="Neff N."/>
            <person name="Passarelli B."/>
            <person name="Koh W."/>
            <person name="Fan H.C."/>
            <person name="Wang J."/>
            <person name="Gui Y."/>
            <person name="Lee K.H."/>
            <person name="Betenbaugh M.J."/>
            <person name="Quake S.R."/>
            <person name="Famili I."/>
            <person name="Palsson B.O."/>
            <person name="Wang J."/>
        </authorList>
    </citation>
    <scope>NUCLEOTIDE SEQUENCE [LARGE SCALE GENOMIC DNA]</scope>
    <source>
        <strain evidence="2">CHO K1 cell line</strain>
    </source>
</reference>
<gene>
    <name evidence="1" type="ORF">I79_004312</name>
</gene>
<dbReference type="InParanoid" id="G3H266"/>
<accession>G3H266</accession>
<dbReference type="Proteomes" id="UP000001075">
    <property type="component" value="Unassembled WGS sequence"/>
</dbReference>
<organism evidence="1 2">
    <name type="scientific">Cricetulus griseus</name>
    <name type="common">Chinese hamster</name>
    <name type="synonym">Cricetulus barabensis griseus</name>
    <dbReference type="NCBI Taxonomy" id="10029"/>
    <lineage>
        <taxon>Eukaryota</taxon>
        <taxon>Metazoa</taxon>
        <taxon>Chordata</taxon>
        <taxon>Craniata</taxon>
        <taxon>Vertebrata</taxon>
        <taxon>Euteleostomi</taxon>
        <taxon>Mammalia</taxon>
        <taxon>Eutheria</taxon>
        <taxon>Euarchontoglires</taxon>
        <taxon>Glires</taxon>
        <taxon>Rodentia</taxon>
        <taxon>Myomorpha</taxon>
        <taxon>Muroidea</taxon>
        <taxon>Cricetidae</taxon>
        <taxon>Cricetinae</taxon>
        <taxon>Cricetulus</taxon>
    </lineage>
</organism>
<name>G3H266_CRIGR</name>
<dbReference type="EMBL" id="JH000113">
    <property type="protein sequence ID" value="EGW07481.1"/>
    <property type="molecule type" value="Genomic_DNA"/>
</dbReference>
<evidence type="ECO:0000313" key="1">
    <source>
        <dbReference type="EMBL" id="EGW07481.1"/>
    </source>
</evidence>